<gene>
    <name evidence="8" type="ORF">IBL25_12325</name>
</gene>
<comment type="caution">
    <text evidence="8">The sequence shown here is derived from an EMBL/GenBank/DDBJ whole genome shotgun (WGS) entry which is preliminary data.</text>
</comment>
<sequence>MSSIRRGVAWLAAAQGSLVALQLVVSILIARLLGPYDMGIFAVALSIAGMLSVIRSVGLGSYIVRASAMTETMLATVFTIGLLLSAFVAVVIAGLGLLGEAVLEEPGVRHLLLLMAAPPLINAFEIIPAAAIERRADFRAVAAVNIARYSIANIATLCLAYAGHGYMSLGYGQVISAIVAMAMNNILGREWVRLRLGLQEWREVTRYGMQMLTLSLTSNLQGRLAELMLGKILGLTALGLFSRASGLTSILWENLQIVLIRVLFVDFAEQKRQGQSLRHSYLRIMRILTGFLWPAFTGIAIIAGPIVIVLFGDDWSEMIVLLSILAVSAALLVPIMISHDVFIISGKTARQMHIELFRAPLSLALFIAGCLISLPAAAAMKGVEAVLTVALYRSDLERMTDTRWNDYVRIYGESLLLTAAAGIPAAIVMAFHGWSAHTPLPVVVAGVGAGVLAWVCTLRLTRHPLFDEGRRLLSRLRSPALLPSP</sequence>
<evidence type="ECO:0000313" key="8">
    <source>
        <dbReference type="EMBL" id="MBC9177725.1"/>
    </source>
</evidence>
<dbReference type="Proteomes" id="UP000603940">
    <property type="component" value="Unassembled WGS sequence"/>
</dbReference>
<feature type="transmembrane region" description="Helical" evidence="7">
    <location>
        <begin position="76"/>
        <end position="99"/>
    </location>
</feature>
<evidence type="ECO:0000256" key="5">
    <source>
        <dbReference type="ARBA" id="ARBA00022989"/>
    </source>
</evidence>
<feature type="transmembrane region" description="Helical" evidence="7">
    <location>
        <begin position="440"/>
        <end position="461"/>
    </location>
</feature>
<feature type="transmembrane region" description="Helical" evidence="7">
    <location>
        <begin position="111"/>
        <end position="131"/>
    </location>
</feature>
<feature type="transmembrane region" description="Helical" evidence="7">
    <location>
        <begin position="39"/>
        <end position="64"/>
    </location>
</feature>
<name>A0ABR7R7L7_9PROT</name>
<feature type="transmembrane region" description="Helical" evidence="7">
    <location>
        <begin position="356"/>
        <end position="372"/>
    </location>
</feature>
<evidence type="ECO:0000256" key="2">
    <source>
        <dbReference type="ARBA" id="ARBA00007430"/>
    </source>
</evidence>
<feature type="transmembrane region" description="Helical" evidence="7">
    <location>
        <begin position="7"/>
        <end position="33"/>
    </location>
</feature>
<feature type="transmembrane region" description="Helical" evidence="7">
    <location>
        <begin position="288"/>
        <end position="312"/>
    </location>
</feature>
<dbReference type="PANTHER" id="PTHR30250:SF10">
    <property type="entry name" value="LIPOPOLYSACCHARIDE BIOSYNTHESIS PROTEIN WZXC"/>
    <property type="match status" value="1"/>
</dbReference>
<keyword evidence="4 7" id="KW-0812">Transmembrane</keyword>
<comment type="subcellular location">
    <subcellularLocation>
        <location evidence="1">Cell membrane</location>
        <topology evidence="1">Multi-pass membrane protein</topology>
    </subcellularLocation>
</comment>
<feature type="transmembrane region" description="Helical" evidence="7">
    <location>
        <begin position="169"/>
        <end position="187"/>
    </location>
</feature>
<feature type="transmembrane region" description="Helical" evidence="7">
    <location>
        <begin position="318"/>
        <end position="344"/>
    </location>
</feature>
<evidence type="ECO:0000313" key="9">
    <source>
        <dbReference type="Proteomes" id="UP000603940"/>
    </source>
</evidence>
<keyword evidence="6 7" id="KW-0472">Membrane</keyword>
<evidence type="ECO:0000256" key="3">
    <source>
        <dbReference type="ARBA" id="ARBA00022475"/>
    </source>
</evidence>
<dbReference type="Pfam" id="PF13440">
    <property type="entry name" value="Polysacc_synt_3"/>
    <property type="match status" value="1"/>
</dbReference>
<feature type="transmembrane region" description="Helical" evidence="7">
    <location>
        <begin position="143"/>
        <end position="163"/>
    </location>
</feature>
<dbReference type="RefSeq" id="WP_187778845.1">
    <property type="nucleotide sequence ID" value="NZ_JACTUZ010000048.1"/>
</dbReference>
<evidence type="ECO:0000256" key="6">
    <source>
        <dbReference type="ARBA" id="ARBA00023136"/>
    </source>
</evidence>
<dbReference type="PANTHER" id="PTHR30250">
    <property type="entry name" value="PST FAMILY PREDICTED COLANIC ACID TRANSPORTER"/>
    <property type="match status" value="1"/>
</dbReference>
<comment type="similarity">
    <text evidence="2">Belongs to the polysaccharide synthase family.</text>
</comment>
<organism evidence="8 9">
    <name type="scientific">Pseudoroseomonas ludipueritiae</name>
    <dbReference type="NCBI Taxonomy" id="198093"/>
    <lineage>
        <taxon>Bacteria</taxon>
        <taxon>Pseudomonadati</taxon>
        <taxon>Pseudomonadota</taxon>
        <taxon>Alphaproteobacteria</taxon>
        <taxon>Acetobacterales</taxon>
        <taxon>Acetobacteraceae</taxon>
        <taxon>Pseudoroseomonas</taxon>
    </lineage>
</organism>
<proteinExistence type="inferred from homology"/>
<dbReference type="EMBL" id="JACTUZ010000048">
    <property type="protein sequence ID" value="MBC9177725.1"/>
    <property type="molecule type" value="Genomic_DNA"/>
</dbReference>
<feature type="transmembrane region" description="Helical" evidence="7">
    <location>
        <begin position="415"/>
        <end position="434"/>
    </location>
</feature>
<accession>A0ABR7R7L7</accession>
<evidence type="ECO:0000256" key="1">
    <source>
        <dbReference type="ARBA" id="ARBA00004651"/>
    </source>
</evidence>
<keyword evidence="9" id="KW-1185">Reference proteome</keyword>
<evidence type="ECO:0000256" key="4">
    <source>
        <dbReference type="ARBA" id="ARBA00022692"/>
    </source>
</evidence>
<keyword evidence="3" id="KW-1003">Cell membrane</keyword>
<keyword evidence="5 7" id="KW-1133">Transmembrane helix</keyword>
<evidence type="ECO:0000256" key="7">
    <source>
        <dbReference type="SAM" id="Phobius"/>
    </source>
</evidence>
<protein>
    <submittedName>
        <fullName evidence="8">Oligosaccharide flippase family protein</fullName>
    </submittedName>
</protein>
<reference evidence="8 9" key="1">
    <citation type="journal article" date="2009" name="Int. J. Syst. Evol. Microbiol.">
        <title>Transfer of Teichococcus ludipueritiae and Muricoccus roseus to the genus Roseomonas, as Roseomonas ludipueritiae comb. nov. and Roseomonas rosea comb. nov., respectively, and emended description of the genus Roseomonas.</title>
        <authorList>
            <person name="Sanchez-Porro C."/>
            <person name="Gallego V."/>
            <person name="Busse H.J."/>
            <person name="Kampfer P."/>
            <person name="Ventosa A."/>
        </authorList>
    </citation>
    <scope>NUCLEOTIDE SEQUENCE [LARGE SCALE GENOMIC DNA]</scope>
    <source>
        <strain evidence="8 9">DSM 14915</strain>
    </source>
</reference>
<dbReference type="InterPro" id="IPR050833">
    <property type="entry name" value="Poly_Biosynth_Transport"/>
</dbReference>